<evidence type="ECO:0000259" key="1">
    <source>
        <dbReference type="Pfam" id="PF06605"/>
    </source>
</evidence>
<evidence type="ECO:0000313" key="3">
    <source>
        <dbReference type="Proteomes" id="UP001164790"/>
    </source>
</evidence>
<dbReference type="Proteomes" id="UP001164790">
    <property type="component" value="Chromosome"/>
</dbReference>
<feature type="domain" description="Tail spike" evidence="1">
    <location>
        <begin position="95"/>
        <end position="305"/>
    </location>
</feature>
<gene>
    <name evidence="2" type="ORF">OFW50_08895</name>
</gene>
<organism evidence="2 3">
    <name type="scientific">Lacticaseibacillus chiayiensis</name>
    <dbReference type="NCBI Taxonomy" id="2100821"/>
    <lineage>
        <taxon>Bacteria</taxon>
        <taxon>Bacillati</taxon>
        <taxon>Bacillota</taxon>
        <taxon>Bacilli</taxon>
        <taxon>Lactobacillales</taxon>
        <taxon>Lactobacillaceae</taxon>
        <taxon>Lacticaseibacillus</taxon>
    </lineage>
</organism>
<dbReference type="EMBL" id="CP107523">
    <property type="protein sequence ID" value="UYN55605.1"/>
    <property type="molecule type" value="Genomic_DNA"/>
</dbReference>
<sequence>MITFTDVENNEYQAQCEIEKTDAVNGEKSLSGTIYFGQDVKANIAKGWTLSFLDENYVVVTYTKNDKENTVAFSAVQAFFYKMSKTGLYETWNGSHPFSSYLDALFAGTGYTYDNTATVAAFEKQDWGMSDRLSLFNDIIDQTNVEFSVEGTVVHVVPAMGSDLSTIVRKKFNLDTAEIQTDNTTFATYGRGYGAYSKPNDTSSKRLEVEYKSPLYDYYYPKFGAIEAVPIADERYTIADNLLAAVKEKVDKSWSISLTLNLVDLQSVGYKYAMANPGDYITVIDENLNFSDKVRIIKVTSDYDIRGTRTKTEVECGSLSFAEQQKTSQSTLSNVAAGKIPVPNEWLTSQVQLATNNLLAARTELRFTDQGIIAIDKSDANKVVIFNSAGLGVSTDGGQTFKSAVTADGVVADRLFGNLISGITYETEDPASHYRIRLKGGAMEFFKANQLIGGINQMVTGTDINNLEGNTLRLAQTDGSGTSVGVITIPTTSTQSKPLVQINAKIDSDLIFNGGGSRFITAENKLWLSSPEKVNIAATDTSTGDVNTHLAVTSSETDVWGNFNVYNGSKNAVQVTRDGIRATPAYELAENYVGDIGESKTGDGKTVRVDIDPLVFDLINTDKPYQVFLTAYDDAHFWVSERGKDYFVVSSDSPDSSFGWELKGKRRGFEDQRLVETKDTYKDLEKMEGLIPNGNQNVQSNS</sequence>
<accession>A0ABY6H5C5</accession>
<name>A0ABY6H5C5_9LACO</name>
<dbReference type="InterPro" id="IPR010572">
    <property type="entry name" value="Tail_dom"/>
</dbReference>
<protein>
    <submittedName>
        <fullName evidence="2">Phage tail protein</fullName>
    </submittedName>
</protein>
<dbReference type="RefSeq" id="WP_263932454.1">
    <property type="nucleotide sequence ID" value="NZ_CP107523.1"/>
</dbReference>
<proteinExistence type="predicted"/>
<evidence type="ECO:0000313" key="2">
    <source>
        <dbReference type="EMBL" id="UYN55605.1"/>
    </source>
</evidence>
<dbReference type="Pfam" id="PF06605">
    <property type="entry name" value="Prophage_tail"/>
    <property type="match status" value="1"/>
</dbReference>
<reference evidence="2" key="1">
    <citation type="submission" date="2022-10" db="EMBL/GenBank/DDBJ databases">
        <title>Comparative genomic analysis and in-vitro probiotic properties of the potential probiotic L. chiayiensis AACE 3.</title>
        <authorList>
            <person name="Kang X."/>
        </authorList>
    </citation>
    <scope>NUCLEOTIDE SEQUENCE</scope>
    <source>
        <strain evidence="2">AACE 3</strain>
    </source>
</reference>
<dbReference type="Gene3D" id="3.55.50.40">
    <property type="match status" value="1"/>
</dbReference>
<keyword evidence="3" id="KW-1185">Reference proteome</keyword>